<sequence>MVGKQAAASFTQLHAACLAAVVGVIALIFFTPAQNAAAGLGTTPGSQV</sequence>
<evidence type="ECO:0000256" key="1">
    <source>
        <dbReference type="SAM" id="Phobius"/>
    </source>
</evidence>
<evidence type="ECO:0000313" key="2">
    <source>
        <dbReference type="EMBL" id="GKU93471.1"/>
    </source>
</evidence>
<dbReference type="EMBL" id="BPVZ01000007">
    <property type="protein sequence ID" value="GKU93471.1"/>
    <property type="molecule type" value="Genomic_DNA"/>
</dbReference>
<protein>
    <submittedName>
        <fullName evidence="2">Uncharacterized protein</fullName>
    </submittedName>
</protein>
<name>A0AAV5I746_9ROSI</name>
<organism evidence="2 3">
    <name type="scientific">Rubroshorea leprosula</name>
    <dbReference type="NCBI Taxonomy" id="152421"/>
    <lineage>
        <taxon>Eukaryota</taxon>
        <taxon>Viridiplantae</taxon>
        <taxon>Streptophyta</taxon>
        <taxon>Embryophyta</taxon>
        <taxon>Tracheophyta</taxon>
        <taxon>Spermatophyta</taxon>
        <taxon>Magnoliopsida</taxon>
        <taxon>eudicotyledons</taxon>
        <taxon>Gunneridae</taxon>
        <taxon>Pentapetalae</taxon>
        <taxon>rosids</taxon>
        <taxon>malvids</taxon>
        <taxon>Malvales</taxon>
        <taxon>Dipterocarpaceae</taxon>
        <taxon>Rubroshorea</taxon>
    </lineage>
</organism>
<proteinExistence type="predicted"/>
<dbReference type="AlphaFoldDB" id="A0AAV5I746"/>
<reference evidence="2 3" key="1">
    <citation type="journal article" date="2021" name="Commun. Biol.">
        <title>The genome of Shorea leprosula (Dipterocarpaceae) highlights the ecological relevance of drought in aseasonal tropical rainforests.</title>
        <authorList>
            <person name="Ng K.K.S."/>
            <person name="Kobayashi M.J."/>
            <person name="Fawcett J.A."/>
            <person name="Hatakeyama M."/>
            <person name="Paape T."/>
            <person name="Ng C.H."/>
            <person name="Ang C.C."/>
            <person name="Tnah L.H."/>
            <person name="Lee C.T."/>
            <person name="Nishiyama T."/>
            <person name="Sese J."/>
            <person name="O'Brien M.J."/>
            <person name="Copetti D."/>
            <person name="Mohd Noor M.I."/>
            <person name="Ong R.C."/>
            <person name="Putra M."/>
            <person name="Sireger I.Z."/>
            <person name="Indrioko S."/>
            <person name="Kosugi Y."/>
            <person name="Izuno A."/>
            <person name="Isagi Y."/>
            <person name="Lee S.L."/>
            <person name="Shimizu K.K."/>
        </authorList>
    </citation>
    <scope>NUCLEOTIDE SEQUENCE [LARGE SCALE GENOMIC DNA]</scope>
    <source>
        <strain evidence="2">214</strain>
    </source>
</reference>
<feature type="transmembrane region" description="Helical" evidence="1">
    <location>
        <begin position="12"/>
        <end position="30"/>
    </location>
</feature>
<accession>A0AAV5I746</accession>
<gene>
    <name evidence="2" type="ORF">SLEP1_g7064</name>
</gene>
<keyword evidence="1" id="KW-0472">Membrane</keyword>
<evidence type="ECO:0000313" key="3">
    <source>
        <dbReference type="Proteomes" id="UP001054252"/>
    </source>
</evidence>
<keyword evidence="3" id="KW-1185">Reference proteome</keyword>
<dbReference type="Proteomes" id="UP001054252">
    <property type="component" value="Unassembled WGS sequence"/>
</dbReference>
<comment type="caution">
    <text evidence="2">The sequence shown here is derived from an EMBL/GenBank/DDBJ whole genome shotgun (WGS) entry which is preliminary data.</text>
</comment>
<keyword evidence="1" id="KW-1133">Transmembrane helix</keyword>
<keyword evidence="1" id="KW-0812">Transmembrane</keyword>